<dbReference type="Gene3D" id="1.10.150.240">
    <property type="entry name" value="Putative phosphatase, domain 2"/>
    <property type="match status" value="1"/>
</dbReference>
<dbReference type="PANTHER" id="PTHR18901">
    <property type="entry name" value="2-DEOXYGLUCOSE-6-PHOSPHATE PHOSPHATASE 2"/>
    <property type="match status" value="1"/>
</dbReference>
<dbReference type="Gene3D" id="3.40.50.1000">
    <property type="entry name" value="HAD superfamily/HAD-like"/>
    <property type="match status" value="1"/>
</dbReference>
<evidence type="ECO:0000313" key="2">
    <source>
        <dbReference type="Proteomes" id="UP001230289"/>
    </source>
</evidence>
<organism evidence="1 2">
    <name type="scientific">Microbacterium capsulatum</name>
    <dbReference type="NCBI Taxonomy" id="3041921"/>
    <lineage>
        <taxon>Bacteria</taxon>
        <taxon>Bacillati</taxon>
        <taxon>Actinomycetota</taxon>
        <taxon>Actinomycetes</taxon>
        <taxon>Micrococcales</taxon>
        <taxon>Microbacteriaceae</taxon>
        <taxon>Microbacterium</taxon>
    </lineage>
</organism>
<name>A0ABU0XH43_9MICO</name>
<dbReference type="InterPro" id="IPR023214">
    <property type="entry name" value="HAD_sf"/>
</dbReference>
<dbReference type="InterPro" id="IPR023198">
    <property type="entry name" value="PGP-like_dom2"/>
</dbReference>
<reference evidence="1 2" key="1">
    <citation type="submission" date="2023-08" db="EMBL/GenBank/DDBJ databases">
        <title>Microbacterium sp. nov., isolated from a waste landfill.</title>
        <authorList>
            <person name="Wen W."/>
        </authorList>
    </citation>
    <scope>NUCLEOTIDE SEQUENCE [LARGE SCALE GENOMIC DNA]</scope>
    <source>
        <strain evidence="1 2">ASV81</strain>
    </source>
</reference>
<dbReference type="SUPFAM" id="SSF56784">
    <property type="entry name" value="HAD-like"/>
    <property type="match status" value="1"/>
</dbReference>
<protein>
    <submittedName>
        <fullName evidence="1">HAD family phosphatase</fullName>
    </submittedName>
</protein>
<dbReference type="InterPro" id="IPR006439">
    <property type="entry name" value="HAD-SF_hydro_IA"/>
</dbReference>
<accession>A0ABU0XH43</accession>
<dbReference type="Proteomes" id="UP001230289">
    <property type="component" value="Unassembled WGS sequence"/>
</dbReference>
<dbReference type="Pfam" id="PF00702">
    <property type="entry name" value="Hydrolase"/>
    <property type="match status" value="1"/>
</dbReference>
<dbReference type="CDD" id="cd07505">
    <property type="entry name" value="HAD_BPGM-like"/>
    <property type="match status" value="1"/>
</dbReference>
<comment type="caution">
    <text evidence="1">The sequence shown here is derived from an EMBL/GenBank/DDBJ whole genome shotgun (WGS) entry which is preliminary data.</text>
</comment>
<dbReference type="InterPro" id="IPR036412">
    <property type="entry name" value="HAD-like_sf"/>
</dbReference>
<gene>
    <name evidence="1" type="ORF">RBR11_11065</name>
</gene>
<dbReference type="SFLD" id="SFLDG01129">
    <property type="entry name" value="C1.5:_HAD__Beta-PGM__Phosphata"/>
    <property type="match status" value="1"/>
</dbReference>
<dbReference type="EMBL" id="JAVFCB010000005">
    <property type="protein sequence ID" value="MDQ4214452.1"/>
    <property type="molecule type" value="Genomic_DNA"/>
</dbReference>
<evidence type="ECO:0000313" key="1">
    <source>
        <dbReference type="EMBL" id="MDQ4214452.1"/>
    </source>
</evidence>
<sequence>MRPAAVLFDMDGTLVDTERLWWNATATVAADLGRTLTVDDEAEVTARPSAHTAAHLHATIPGADPAAEIASRLDALFTALVARDVVPRPGALALLQLLAAEGIPTAIVSASPRGVVELVRDVLGRDLFAVVVGDEDAPRSKPWPDPYLEAARLLGVAATDCVAVEDSPVGIASAEAAGCPVVAVPSTAELDAAPGRALLPSLEAVTLHTFARLLADSRPLAEGARERHEWEHHA</sequence>
<keyword evidence="2" id="KW-1185">Reference proteome</keyword>
<dbReference type="SFLD" id="SFLDS00003">
    <property type="entry name" value="Haloacid_Dehalogenase"/>
    <property type="match status" value="1"/>
</dbReference>
<dbReference type="NCBIfam" id="TIGR01509">
    <property type="entry name" value="HAD-SF-IA-v3"/>
    <property type="match status" value="1"/>
</dbReference>
<dbReference type="RefSeq" id="WP_308489383.1">
    <property type="nucleotide sequence ID" value="NZ_JAVFCB010000005.1"/>
</dbReference>
<proteinExistence type="predicted"/>
<dbReference type="PANTHER" id="PTHR18901:SF38">
    <property type="entry name" value="PSEUDOURIDINE-5'-PHOSPHATASE"/>
    <property type="match status" value="1"/>
</dbReference>